<feature type="compositionally biased region" description="Basic and acidic residues" evidence="1">
    <location>
        <begin position="257"/>
        <end position="280"/>
    </location>
</feature>
<dbReference type="AlphaFoldDB" id="A0A399F142"/>
<sequence length="558" mass="59746">MIKAGKGGFEGFSKNARTHLTTGLGEWLTGASGGISFPRRLDDAMALLPTALGIMGFSYRNVRAKLVKRIGPQGEHLVSRAETATGGSLSAFQALKNSGLHKAKDMGEAASLIKTEAIGGIKNYVIAEVIKKAVIKVASLLIPGGGFVQAILSVFDTAMFFVERAKQIASLGSSILDSVSAIAAGNLTAATQRVELSLAKAIPVTLGFLSRFLGLGKIGNKLREIVNKVKGRVENVLDKIVARFTPVIKKWAQEPGIGKHDNPKAAQGGDHRTRAQKEADVGKAVADADKLLLADEATEQGIRSGLPAIKQRYKLSSISLVKEPDGAYHVTAVINPTARTPSRKLHTDFYPVSMDAEPNDKGILVKYTTRAGKSFQVQVGRSGHVTQAQGFSLDLTSLGRGVTQDPANKQKNAGQNSAHIIANWFGGSGYRTSLNLVATSDYFNKQVMGAKEREIAGWVRDNDIITFNLCVTVDWGQVAEEAVVAGMVDQLKSLAGSGLPDHKQEKIKQKILRDLVKFTPLLKAVEDVEYSGNGKSANGKTKIFGPVNTGPDRWLKLK</sequence>
<feature type="region of interest" description="Disordered" evidence="1">
    <location>
        <begin position="254"/>
        <end position="280"/>
    </location>
</feature>
<name>A0A399F142_9DEIN</name>
<dbReference type="GO" id="GO:0004519">
    <property type="term" value="F:endonuclease activity"/>
    <property type="evidence" value="ECO:0007669"/>
    <property type="project" value="UniProtKB-KW"/>
</dbReference>
<keyword evidence="3" id="KW-1185">Reference proteome</keyword>
<reference evidence="2 3" key="1">
    <citation type="submission" date="2018-08" db="EMBL/GenBank/DDBJ databases">
        <title>Meiothermus terrae DSM 26712 genome sequencing project.</title>
        <authorList>
            <person name="Da Costa M.S."/>
            <person name="Albuquerque L."/>
            <person name="Raposo P."/>
            <person name="Froufe H.J.C."/>
            <person name="Barroso C.S."/>
            <person name="Egas C."/>
        </authorList>
    </citation>
    <scope>NUCLEOTIDE SEQUENCE [LARGE SCALE GENOMIC DNA]</scope>
    <source>
        <strain evidence="2 3">DSM 26712</strain>
    </source>
</reference>
<evidence type="ECO:0000313" key="3">
    <source>
        <dbReference type="Proteomes" id="UP000265715"/>
    </source>
</evidence>
<comment type="caution">
    <text evidence="2">The sequence shown here is derived from an EMBL/GenBank/DDBJ whole genome shotgun (WGS) entry which is preliminary data.</text>
</comment>
<keyword evidence="2" id="KW-0378">Hydrolase</keyword>
<dbReference type="Proteomes" id="UP000265715">
    <property type="component" value="Unassembled WGS sequence"/>
</dbReference>
<protein>
    <submittedName>
        <fullName evidence="2">DNA/RNA non-specific endonuclease</fullName>
    </submittedName>
</protein>
<keyword evidence="2" id="KW-0255">Endonuclease</keyword>
<dbReference type="EMBL" id="QXDL01000019">
    <property type="protein sequence ID" value="RIH89525.1"/>
    <property type="molecule type" value="Genomic_DNA"/>
</dbReference>
<evidence type="ECO:0000256" key="1">
    <source>
        <dbReference type="SAM" id="MobiDB-lite"/>
    </source>
</evidence>
<gene>
    <name evidence="2" type="ORF">Mterra_00736</name>
</gene>
<keyword evidence="2" id="KW-0540">Nuclease</keyword>
<proteinExistence type="predicted"/>
<evidence type="ECO:0000313" key="2">
    <source>
        <dbReference type="EMBL" id="RIH89525.1"/>
    </source>
</evidence>
<accession>A0A399F142</accession>
<organism evidence="2 3">
    <name type="scientific">Calidithermus terrae</name>
    <dbReference type="NCBI Taxonomy" id="1408545"/>
    <lineage>
        <taxon>Bacteria</taxon>
        <taxon>Thermotogati</taxon>
        <taxon>Deinococcota</taxon>
        <taxon>Deinococci</taxon>
        <taxon>Thermales</taxon>
        <taxon>Thermaceae</taxon>
        <taxon>Calidithermus</taxon>
    </lineage>
</organism>